<dbReference type="InterPro" id="IPR026992">
    <property type="entry name" value="DIOX_N"/>
</dbReference>
<keyword evidence="6" id="KW-1185">Reference proteome</keyword>
<dbReference type="GO" id="GO:0046872">
    <property type="term" value="F:metal ion binding"/>
    <property type="evidence" value="ECO:0007669"/>
    <property type="project" value="UniProtKB-KW"/>
</dbReference>
<dbReference type="PANTHER" id="PTHR47990">
    <property type="entry name" value="2-OXOGLUTARATE (2OG) AND FE(II)-DEPENDENT OXYGENASE SUPERFAMILY PROTEIN-RELATED"/>
    <property type="match status" value="1"/>
</dbReference>
<dbReference type="GO" id="GO:0016491">
    <property type="term" value="F:oxidoreductase activity"/>
    <property type="evidence" value="ECO:0007669"/>
    <property type="project" value="UniProtKB-KW"/>
</dbReference>
<feature type="domain" description="Fe2OG dioxygenase" evidence="4">
    <location>
        <begin position="154"/>
        <end position="255"/>
    </location>
</feature>
<evidence type="ECO:0000256" key="3">
    <source>
        <dbReference type="RuleBase" id="RU003682"/>
    </source>
</evidence>
<protein>
    <recommendedName>
        <fullName evidence="4">Fe2OG dioxygenase domain-containing protein</fullName>
    </recommendedName>
</protein>
<dbReference type="Proteomes" id="UP000541444">
    <property type="component" value="Unassembled WGS sequence"/>
</dbReference>
<dbReference type="InterPro" id="IPR027443">
    <property type="entry name" value="IPNS-like_sf"/>
</dbReference>
<evidence type="ECO:0000313" key="6">
    <source>
        <dbReference type="Proteomes" id="UP000541444"/>
    </source>
</evidence>
<dbReference type="OrthoDB" id="288590at2759"/>
<evidence type="ECO:0000256" key="1">
    <source>
        <dbReference type="ARBA" id="ARBA00022723"/>
    </source>
</evidence>
<dbReference type="EMBL" id="JACGCM010000427">
    <property type="protein sequence ID" value="KAF6172438.1"/>
    <property type="molecule type" value="Genomic_DNA"/>
</dbReference>
<sequence length="304" mass="33928">MGNLTFENFSSPSSSFDESKIYEFVVNKGYGVKGLVDSGITSVPSRYIHPPNERIDRTKTIDASPYLVPPIDLSELEGNKKDEIIKTICRAAEMLGFFQVVNHGVSDEVMERVKFAAHTFFNLPPEEKAVYLKSKCTNVSYGTSFSPEVENSLEWKDYLSLLYMDDEEALRLWPKQCRHSDLAALTVLLQDGIGGLYVKVEDKGWIEIPPVKGALVINVGDTFEILSNGRYKSAEHRAVASSTKARVSIPIFTSPRPHTMIGPFPGLPEKDGKIVYKQLLFGDYMTNFFGGAHQGKKTLDFAKV</sequence>
<comment type="caution">
    <text evidence="5">The sequence shown here is derived from an EMBL/GenBank/DDBJ whole genome shotgun (WGS) entry which is preliminary data.</text>
</comment>
<keyword evidence="1 3" id="KW-0479">Metal-binding</keyword>
<comment type="similarity">
    <text evidence="3">Belongs to the iron/ascorbate-dependent oxidoreductase family.</text>
</comment>
<dbReference type="AlphaFoldDB" id="A0A7J7NZT8"/>
<proteinExistence type="inferred from homology"/>
<keyword evidence="3" id="KW-0560">Oxidoreductase</keyword>
<evidence type="ECO:0000313" key="5">
    <source>
        <dbReference type="EMBL" id="KAF6172438.1"/>
    </source>
</evidence>
<reference evidence="5 6" key="1">
    <citation type="journal article" date="2020" name="IScience">
        <title>Genome Sequencing of the Endangered Kingdonia uniflora (Circaeasteraceae, Ranunculales) Reveals Potential Mechanisms of Evolutionary Specialization.</title>
        <authorList>
            <person name="Sun Y."/>
            <person name="Deng T."/>
            <person name="Zhang A."/>
            <person name="Moore M.J."/>
            <person name="Landis J.B."/>
            <person name="Lin N."/>
            <person name="Zhang H."/>
            <person name="Zhang X."/>
            <person name="Huang J."/>
            <person name="Zhang X."/>
            <person name="Sun H."/>
            <person name="Wang H."/>
        </authorList>
    </citation>
    <scope>NUCLEOTIDE SEQUENCE [LARGE SCALE GENOMIC DNA]</scope>
    <source>
        <strain evidence="5">TB1705</strain>
        <tissue evidence="5">Leaf</tissue>
    </source>
</reference>
<dbReference type="InterPro" id="IPR005123">
    <property type="entry name" value="Oxoglu/Fe-dep_dioxygenase_dom"/>
</dbReference>
<name>A0A7J7NZT8_9MAGN</name>
<evidence type="ECO:0000259" key="4">
    <source>
        <dbReference type="PROSITE" id="PS51471"/>
    </source>
</evidence>
<dbReference type="Pfam" id="PF14226">
    <property type="entry name" value="DIOX_N"/>
    <property type="match status" value="1"/>
</dbReference>
<dbReference type="InterPro" id="IPR050231">
    <property type="entry name" value="Iron_ascorbate_oxido_reductase"/>
</dbReference>
<keyword evidence="2 3" id="KW-0408">Iron</keyword>
<evidence type="ECO:0000256" key="2">
    <source>
        <dbReference type="ARBA" id="ARBA00023004"/>
    </source>
</evidence>
<dbReference type="PROSITE" id="PS51471">
    <property type="entry name" value="FE2OG_OXY"/>
    <property type="match status" value="1"/>
</dbReference>
<gene>
    <name evidence="5" type="ORF">GIB67_006951</name>
</gene>
<accession>A0A7J7NZT8</accession>
<dbReference type="InterPro" id="IPR044861">
    <property type="entry name" value="IPNS-like_FE2OG_OXY"/>
</dbReference>
<dbReference type="Gene3D" id="2.60.120.330">
    <property type="entry name" value="B-lactam Antibiotic, Isopenicillin N Synthase, Chain"/>
    <property type="match status" value="2"/>
</dbReference>
<organism evidence="5 6">
    <name type="scientific">Kingdonia uniflora</name>
    <dbReference type="NCBI Taxonomy" id="39325"/>
    <lineage>
        <taxon>Eukaryota</taxon>
        <taxon>Viridiplantae</taxon>
        <taxon>Streptophyta</taxon>
        <taxon>Embryophyta</taxon>
        <taxon>Tracheophyta</taxon>
        <taxon>Spermatophyta</taxon>
        <taxon>Magnoliopsida</taxon>
        <taxon>Ranunculales</taxon>
        <taxon>Circaeasteraceae</taxon>
        <taxon>Kingdonia</taxon>
    </lineage>
</organism>
<dbReference type="Pfam" id="PF03171">
    <property type="entry name" value="2OG-FeII_Oxy"/>
    <property type="match status" value="1"/>
</dbReference>
<dbReference type="SUPFAM" id="SSF51197">
    <property type="entry name" value="Clavaminate synthase-like"/>
    <property type="match status" value="1"/>
</dbReference>